<evidence type="ECO:0000313" key="6">
    <source>
        <dbReference type="EMBL" id="KAJ3429319.1"/>
    </source>
</evidence>
<dbReference type="AlphaFoldDB" id="A0AAV7YKU1"/>
<evidence type="ECO:0000256" key="2">
    <source>
        <dbReference type="ARBA" id="ARBA00005778"/>
    </source>
</evidence>
<reference evidence="6" key="2">
    <citation type="submission" date="2022-08" db="EMBL/GenBank/DDBJ databases">
        <title>Novel sulphate-reducing endosymbionts in the free-living metamonad Anaeramoeba.</title>
        <authorList>
            <person name="Jerlstrom-Hultqvist J."/>
            <person name="Cepicka I."/>
            <person name="Gallot-Lavallee L."/>
            <person name="Salas-Leiva D."/>
            <person name="Curtis B.A."/>
            <person name="Zahonova K."/>
            <person name="Pipaliya S."/>
            <person name="Dacks J."/>
            <person name="Roger A.J."/>
        </authorList>
    </citation>
    <scope>NUCLEOTIDE SEQUENCE</scope>
    <source>
        <strain evidence="6">Busselton2</strain>
    </source>
</reference>
<organism evidence="6 8">
    <name type="scientific">Anaeramoeba flamelloides</name>
    <dbReference type="NCBI Taxonomy" id="1746091"/>
    <lineage>
        <taxon>Eukaryota</taxon>
        <taxon>Metamonada</taxon>
        <taxon>Anaeramoebidae</taxon>
        <taxon>Anaeramoeba</taxon>
    </lineage>
</organism>
<dbReference type="EMBL" id="JANTQA010000057">
    <property type="protein sequence ID" value="KAJ3429319.1"/>
    <property type="molecule type" value="Genomic_DNA"/>
</dbReference>
<sequence length="314" mass="36184">MGAVLSVFNKNTSIELFLDLENSEPQTEKELEIYNQASEILNQSSTVLEDFQNYKGCGQQIRKAISEPSEENELLAWEAVLPLVEQQSFYFTFYMQIRGLVETLLREICSGDSKETSNRLISLQALVKHFVHLLDFVIRFDYIKMEKPEMQNDFSYYRRYVNRKRSELDVNDLVVSDQDCDSMSLTFAYPAPMLKGVIDTMKAFKGKRVVPEENLTQGLSSMVNVFYYLLENKKIENTETKMFCLRAMVGTLVIFDHIDDKGAFHNKSPINIKGCLTLLAGFDPKQQSLINIVKFSSAHWRDEKTKQSLKSILN</sequence>
<evidence type="ECO:0000256" key="1">
    <source>
        <dbReference type="ARBA" id="ARBA00004635"/>
    </source>
</evidence>
<dbReference type="InterPro" id="IPR039789">
    <property type="entry name" value="CYRI"/>
</dbReference>
<dbReference type="GO" id="GO:0030833">
    <property type="term" value="P:regulation of actin filament polymerization"/>
    <property type="evidence" value="ECO:0007669"/>
    <property type="project" value="InterPro"/>
</dbReference>
<name>A0AAV7YKU1_9EUKA</name>
<protein>
    <recommendedName>
        <fullName evidence="5">CYRIA/CYRIB Rac1 binding domain-containing protein</fullName>
    </recommendedName>
</protein>
<evidence type="ECO:0000256" key="3">
    <source>
        <dbReference type="ARBA" id="ARBA00023136"/>
    </source>
</evidence>
<dbReference type="GO" id="GO:0016020">
    <property type="term" value="C:membrane"/>
    <property type="evidence" value="ECO:0007669"/>
    <property type="project" value="UniProtKB-SubCell"/>
</dbReference>
<comment type="subcellular location">
    <subcellularLocation>
        <location evidence="1">Membrane</location>
        <topology evidence="1">Lipid-anchor</topology>
    </subcellularLocation>
</comment>
<evidence type="ECO:0000313" key="7">
    <source>
        <dbReference type="EMBL" id="KAJ6228995.1"/>
    </source>
</evidence>
<reference evidence="7" key="1">
    <citation type="submission" date="2022-08" db="EMBL/GenBank/DDBJ databases">
        <title>Novel sulfate-reducing endosymbionts in the free-living metamonad Anaeramoeba.</title>
        <authorList>
            <person name="Jerlstrom-Hultqvist J."/>
            <person name="Cepicka I."/>
            <person name="Gallot-Lavallee L."/>
            <person name="Salas-Leiva D."/>
            <person name="Curtis B.A."/>
            <person name="Zahonova K."/>
            <person name="Pipaliya S."/>
            <person name="Dacks J."/>
            <person name="Roger A.J."/>
        </authorList>
    </citation>
    <scope>NUCLEOTIDE SEQUENCE</scope>
    <source>
        <strain evidence="7">Schooner1</strain>
    </source>
</reference>
<dbReference type="Pfam" id="PF07159">
    <property type="entry name" value="CYRIA-B_Rac1-bd"/>
    <property type="match status" value="1"/>
</dbReference>
<accession>A0AAV7YKU1</accession>
<comment type="caution">
    <text evidence="6">The sequence shown here is derived from an EMBL/GenBank/DDBJ whole genome shotgun (WGS) entry which is preliminary data.</text>
</comment>
<proteinExistence type="inferred from homology"/>
<dbReference type="InterPro" id="IPR009828">
    <property type="entry name" value="CYRIA/CYRIB_Rac1-bd"/>
</dbReference>
<dbReference type="Proteomes" id="UP001150062">
    <property type="component" value="Unassembled WGS sequence"/>
</dbReference>
<evidence type="ECO:0000313" key="8">
    <source>
        <dbReference type="Proteomes" id="UP001146793"/>
    </source>
</evidence>
<comment type="similarity">
    <text evidence="2">Belongs to the CYRI family.</text>
</comment>
<keyword evidence="4" id="KW-0449">Lipoprotein</keyword>
<evidence type="ECO:0000259" key="5">
    <source>
        <dbReference type="Pfam" id="PF07159"/>
    </source>
</evidence>
<gene>
    <name evidence="6" type="ORF">M0812_24664</name>
    <name evidence="7" type="ORF">M0813_08495</name>
</gene>
<dbReference type="Proteomes" id="UP001146793">
    <property type="component" value="Unassembled WGS sequence"/>
</dbReference>
<evidence type="ECO:0000256" key="4">
    <source>
        <dbReference type="ARBA" id="ARBA00023288"/>
    </source>
</evidence>
<evidence type="ECO:0000313" key="9">
    <source>
        <dbReference type="Proteomes" id="UP001150062"/>
    </source>
</evidence>
<keyword evidence="9" id="KW-1185">Reference proteome</keyword>
<dbReference type="PANTHER" id="PTHR12422">
    <property type="entry name" value="GH09096P"/>
    <property type="match status" value="1"/>
</dbReference>
<feature type="domain" description="CYRIA/CYRIB Rac1 binding" evidence="5">
    <location>
        <begin position="16"/>
        <end position="310"/>
    </location>
</feature>
<dbReference type="EMBL" id="JAOAOG010000325">
    <property type="protein sequence ID" value="KAJ6228995.1"/>
    <property type="molecule type" value="Genomic_DNA"/>
</dbReference>
<keyword evidence="3" id="KW-0472">Membrane</keyword>
<dbReference type="GO" id="GO:0031267">
    <property type="term" value="F:small GTPase binding"/>
    <property type="evidence" value="ECO:0007669"/>
    <property type="project" value="InterPro"/>
</dbReference>